<dbReference type="RefSeq" id="WP_204915227.1">
    <property type="nucleotide sequence ID" value="NZ_JAFEUP010000001.1"/>
</dbReference>
<dbReference type="Pfam" id="PF22588">
    <property type="entry name" value="dCache_1_like"/>
    <property type="match status" value="1"/>
</dbReference>
<dbReference type="PROSITE" id="PS50887">
    <property type="entry name" value="GGDEF"/>
    <property type="match status" value="1"/>
</dbReference>
<evidence type="ECO:0000256" key="1">
    <source>
        <dbReference type="ARBA" id="ARBA00012528"/>
    </source>
</evidence>
<dbReference type="InterPro" id="IPR054327">
    <property type="entry name" value="His-kinase-like_sensor"/>
</dbReference>
<dbReference type="InterPro" id="IPR029787">
    <property type="entry name" value="Nucleotide_cyclase"/>
</dbReference>
<dbReference type="Gene3D" id="3.30.450.20">
    <property type="entry name" value="PAS domain"/>
    <property type="match status" value="2"/>
</dbReference>
<evidence type="ECO:0000313" key="6">
    <source>
        <dbReference type="Proteomes" id="UP000717995"/>
    </source>
</evidence>
<dbReference type="EC" id="2.7.7.65" evidence="1"/>
<dbReference type="Pfam" id="PF00990">
    <property type="entry name" value="GGDEF"/>
    <property type="match status" value="1"/>
</dbReference>
<name>A0ABS2IAU9_9GAMM</name>
<dbReference type="CDD" id="cd01949">
    <property type="entry name" value="GGDEF"/>
    <property type="match status" value="1"/>
</dbReference>
<dbReference type="InterPro" id="IPR043128">
    <property type="entry name" value="Rev_trsase/Diguanyl_cyclase"/>
</dbReference>
<dbReference type="InterPro" id="IPR050469">
    <property type="entry name" value="Diguanylate_Cyclase"/>
</dbReference>
<proteinExistence type="predicted"/>
<dbReference type="CDD" id="cd12914">
    <property type="entry name" value="PDC1_DGC_like"/>
    <property type="match status" value="1"/>
</dbReference>
<feature type="domain" description="GGDEF" evidence="4">
    <location>
        <begin position="381"/>
        <end position="518"/>
    </location>
</feature>
<feature type="transmembrane region" description="Helical" evidence="3">
    <location>
        <begin position="298"/>
        <end position="320"/>
    </location>
</feature>
<protein>
    <recommendedName>
        <fullName evidence="1">diguanylate cyclase</fullName>
        <ecNumber evidence="1">2.7.7.65</ecNumber>
    </recommendedName>
</protein>
<dbReference type="InterPro" id="IPR000160">
    <property type="entry name" value="GGDEF_dom"/>
</dbReference>
<feature type="transmembrane region" description="Helical" evidence="3">
    <location>
        <begin position="20"/>
        <end position="44"/>
    </location>
</feature>
<evidence type="ECO:0000256" key="3">
    <source>
        <dbReference type="SAM" id="Phobius"/>
    </source>
</evidence>
<gene>
    <name evidence="5" type="ORF">JQX08_05450</name>
</gene>
<dbReference type="Gene3D" id="3.30.70.270">
    <property type="match status" value="1"/>
</dbReference>
<evidence type="ECO:0000256" key="2">
    <source>
        <dbReference type="ARBA" id="ARBA00034247"/>
    </source>
</evidence>
<accession>A0ABS2IAU9</accession>
<evidence type="ECO:0000259" key="4">
    <source>
        <dbReference type="PROSITE" id="PS50887"/>
    </source>
</evidence>
<dbReference type="PANTHER" id="PTHR45138:SF9">
    <property type="entry name" value="DIGUANYLATE CYCLASE DGCM-RELATED"/>
    <property type="match status" value="1"/>
</dbReference>
<dbReference type="SUPFAM" id="SSF55073">
    <property type="entry name" value="Nucleotide cyclase"/>
    <property type="match status" value="1"/>
</dbReference>
<reference evidence="5 6" key="1">
    <citation type="submission" date="2021-02" db="EMBL/GenBank/DDBJ databases">
        <authorList>
            <person name="Lee D.-H."/>
        </authorList>
    </citation>
    <scope>NUCLEOTIDE SEQUENCE [LARGE SCALE GENOMIC DNA]</scope>
    <source>
        <strain evidence="5 6">UL073</strain>
    </source>
</reference>
<dbReference type="EMBL" id="JAFEUP010000001">
    <property type="protein sequence ID" value="MBM7060147.1"/>
    <property type="molecule type" value="Genomic_DNA"/>
</dbReference>
<organism evidence="5 6">
    <name type="scientific">Zestomonas insulae</name>
    <dbReference type="NCBI Taxonomy" id="2809017"/>
    <lineage>
        <taxon>Bacteria</taxon>
        <taxon>Pseudomonadati</taxon>
        <taxon>Pseudomonadota</taxon>
        <taxon>Gammaproteobacteria</taxon>
        <taxon>Pseudomonadales</taxon>
        <taxon>Pseudomonadaceae</taxon>
        <taxon>Zestomonas</taxon>
    </lineage>
</organism>
<sequence>MTEPSSRPPLFERLFAQRTLLPMARVFVVLVCVLLFASVAWMLWSARETRLQEAQMATSNLAYSVSRHAQDTLKKADTILVSLSERLQVDGRDPQQLQRLHRLLQVQVRELQDLHGLFVYDRDGHWLVSSFDTIPHDANNSDREYFRFHRDNPDLGPHIGLPVRSRTTGTWVIPLSRRLNDAQGQFAGVLLATIDMDYFLRFYRTFDTMQYGAISLSLDNGTLLVRQPFAEALIGADLSAGPVFHDYLPRQPVGNLSGVSLVDGEARLYSYRHLEGYPLVATAALAEREVLASWMREVYVQMGITLFVVVLLGLFGFHLIRQIKAGLATEQALRTTRDSLELLNQRLEKLALEDELTGLANRRHFMSRLAEEVLRAGRNQRSLGLLMLDVDYFKQFNDLYGHSDGDVCLRSLGRVLRAAQKRPGDLAARYGGEEFCLLLPETDAAGAQAVAEQVRGNLEALAIAHAGHPLGIVTVSIGVHALVPVGDGTDAATLLHCADRALYQAKAKGRNRVLRFEISLFKEKL</sequence>
<dbReference type="CDD" id="cd12915">
    <property type="entry name" value="PDC2_DGC_like"/>
    <property type="match status" value="1"/>
</dbReference>
<comment type="caution">
    <text evidence="5">The sequence shown here is derived from an EMBL/GenBank/DDBJ whole genome shotgun (WGS) entry which is preliminary data.</text>
</comment>
<keyword evidence="3" id="KW-1133">Transmembrane helix</keyword>
<keyword evidence="3" id="KW-0472">Membrane</keyword>
<keyword evidence="3" id="KW-0812">Transmembrane</keyword>
<evidence type="ECO:0000313" key="5">
    <source>
        <dbReference type="EMBL" id="MBM7060147.1"/>
    </source>
</evidence>
<comment type="catalytic activity">
    <reaction evidence="2">
        <text>2 GTP = 3',3'-c-di-GMP + 2 diphosphate</text>
        <dbReference type="Rhea" id="RHEA:24898"/>
        <dbReference type="ChEBI" id="CHEBI:33019"/>
        <dbReference type="ChEBI" id="CHEBI:37565"/>
        <dbReference type="ChEBI" id="CHEBI:58805"/>
        <dbReference type="EC" id="2.7.7.65"/>
    </reaction>
</comment>
<dbReference type="PANTHER" id="PTHR45138">
    <property type="entry name" value="REGULATORY COMPONENTS OF SENSORY TRANSDUCTION SYSTEM"/>
    <property type="match status" value="1"/>
</dbReference>
<dbReference type="SMART" id="SM00267">
    <property type="entry name" value="GGDEF"/>
    <property type="match status" value="1"/>
</dbReference>
<keyword evidence="6" id="KW-1185">Reference proteome</keyword>
<dbReference type="NCBIfam" id="TIGR00254">
    <property type="entry name" value="GGDEF"/>
    <property type="match status" value="1"/>
</dbReference>
<dbReference type="Proteomes" id="UP000717995">
    <property type="component" value="Unassembled WGS sequence"/>
</dbReference>